<feature type="chain" id="PRO_5040351530" description="Cyanovirin-N domain-containing protein" evidence="1">
    <location>
        <begin position="20"/>
        <end position="286"/>
    </location>
</feature>
<sequence>MRSCAASAALALAASAVTASLTRIGNITLFSDTTCSDPIFLNSWNLGRDFCAKLDKIASSPVDVPFQSYILNERPWCDNGSRPDLNLYRDEACAGLIRSFEPGALYKSEDPDADGTCVAPGGEYRAMAFVCDGFEGAWGGSRCCYSGREYRGRNYRYVERGGPRLHCGEHSVWLCWGRDGFCLTHTERIVGVPGVTNGFYHVSCNQRDGYNPKRNDLCAEFSLHWCRIGSGNLCPSRRVRNDPSRRFAGVTNSVTWSGAVATLASFGTQFIAHKNGVFVFALRVPP</sequence>
<name>A0A9P4PMF4_9PLEO</name>
<dbReference type="AlphaFoldDB" id="A0A9P4PMF4"/>
<keyword evidence="3" id="KW-1185">Reference proteome</keyword>
<organism evidence="2 3">
    <name type="scientific">Karstenula rhodostoma CBS 690.94</name>
    <dbReference type="NCBI Taxonomy" id="1392251"/>
    <lineage>
        <taxon>Eukaryota</taxon>
        <taxon>Fungi</taxon>
        <taxon>Dikarya</taxon>
        <taxon>Ascomycota</taxon>
        <taxon>Pezizomycotina</taxon>
        <taxon>Dothideomycetes</taxon>
        <taxon>Pleosporomycetidae</taxon>
        <taxon>Pleosporales</taxon>
        <taxon>Massarineae</taxon>
        <taxon>Didymosphaeriaceae</taxon>
        <taxon>Karstenula</taxon>
    </lineage>
</organism>
<gene>
    <name evidence="2" type="ORF">P171DRAFT_277296</name>
</gene>
<accession>A0A9P4PMF4</accession>
<evidence type="ECO:0000313" key="2">
    <source>
        <dbReference type="EMBL" id="KAF2445978.1"/>
    </source>
</evidence>
<evidence type="ECO:0000256" key="1">
    <source>
        <dbReference type="SAM" id="SignalP"/>
    </source>
</evidence>
<evidence type="ECO:0008006" key="4">
    <source>
        <dbReference type="Google" id="ProtNLM"/>
    </source>
</evidence>
<keyword evidence="1" id="KW-0732">Signal</keyword>
<dbReference type="Proteomes" id="UP000799764">
    <property type="component" value="Unassembled WGS sequence"/>
</dbReference>
<feature type="signal peptide" evidence="1">
    <location>
        <begin position="1"/>
        <end position="19"/>
    </location>
</feature>
<comment type="caution">
    <text evidence="2">The sequence shown here is derived from an EMBL/GenBank/DDBJ whole genome shotgun (WGS) entry which is preliminary data.</text>
</comment>
<dbReference type="EMBL" id="MU001499">
    <property type="protein sequence ID" value="KAF2445978.1"/>
    <property type="molecule type" value="Genomic_DNA"/>
</dbReference>
<reference evidence="2" key="1">
    <citation type="journal article" date="2020" name="Stud. Mycol.">
        <title>101 Dothideomycetes genomes: a test case for predicting lifestyles and emergence of pathogens.</title>
        <authorList>
            <person name="Haridas S."/>
            <person name="Albert R."/>
            <person name="Binder M."/>
            <person name="Bloem J."/>
            <person name="Labutti K."/>
            <person name="Salamov A."/>
            <person name="Andreopoulos B."/>
            <person name="Baker S."/>
            <person name="Barry K."/>
            <person name="Bills G."/>
            <person name="Bluhm B."/>
            <person name="Cannon C."/>
            <person name="Castanera R."/>
            <person name="Culley D."/>
            <person name="Daum C."/>
            <person name="Ezra D."/>
            <person name="Gonzalez J."/>
            <person name="Henrissat B."/>
            <person name="Kuo A."/>
            <person name="Liang C."/>
            <person name="Lipzen A."/>
            <person name="Lutzoni F."/>
            <person name="Magnuson J."/>
            <person name="Mondo S."/>
            <person name="Nolan M."/>
            <person name="Ohm R."/>
            <person name="Pangilinan J."/>
            <person name="Park H.-J."/>
            <person name="Ramirez L."/>
            <person name="Alfaro M."/>
            <person name="Sun H."/>
            <person name="Tritt A."/>
            <person name="Yoshinaga Y."/>
            <person name="Zwiers L.-H."/>
            <person name="Turgeon B."/>
            <person name="Goodwin S."/>
            <person name="Spatafora J."/>
            <person name="Crous P."/>
            <person name="Grigoriev I."/>
        </authorList>
    </citation>
    <scope>NUCLEOTIDE SEQUENCE</scope>
    <source>
        <strain evidence="2">CBS 690.94</strain>
    </source>
</reference>
<protein>
    <recommendedName>
        <fullName evidence="4">Cyanovirin-N domain-containing protein</fullName>
    </recommendedName>
</protein>
<proteinExistence type="predicted"/>
<dbReference type="OrthoDB" id="5369591at2759"/>
<evidence type="ECO:0000313" key="3">
    <source>
        <dbReference type="Proteomes" id="UP000799764"/>
    </source>
</evidence>